<evidence type="ECO:0000313" key="6">
    <source>
        <dbReference type="Proteomes" id="UP000027170"/>
    </source>
</evidence>
<evidence type="ECO:0000256" key="1">
    <source>
        <dbReference type="ARBA" id="ARBA00005189"/>
    </source>
</evidence>
<dbReference type="OrthoDB" id="9812274at2"/>
<evidence type="ECO:0000259" key="4">
    <source>
        <dbReference type="SMART" id="SM00563"/>
    </source>
</evidence>
<dbReference type="InterPro" id="IPR002123">
    <property type="entry name" value="Plipid/glycerol_acylTrfase"/>
</dbReference>
<dbReference type="RefSeq" id="WP_037407596.1">
    <property type="nucleotide sequence ID" value="NZ_JFZV01000005.1"/>
</dbReference>
<sequence length="253" mass="28995">MLLLRNLIYWFVLCVFSLLWLEVVLISMLIPKGVTWTTTAWAKVLFWMLEHVIGLKYEVIGRENIPHEPAIVCCKHQSGWETLAMLSFFPDLAFVAKRELFRIPIFGWALKWRGTIGIDRKNPKAANAQIISQGKICHQQGMWICIFPEGTRIKPGYRGYYKKGAARMAQQLHMHLVPVALNSGEFWPKDSFFKYPGKVTVVIGTPIHYDAAQTPEELIKLCEQWIENQQIIIQGVGPFAPQNPQTPTPLVQH</sequence>
<dbReference type="Proteomes" id="UP000027170">
    <property type="component" value="Unassembled WGS sequence"/>
</dbReference>
<dbReference type="eggNOG" id="COG0204">
    <property type="taxonomic scope" value="Bacteria"/>
</dbReference>
<dbReference type="GO" id="GO:0003841">
    <property type="term" value="F:1-acylglycerol-3-phosphate O-acyltransferase activity"/>
    <property type="evidence" value="ECO:0007669"/>
    <property type="project" value="UniProtKB-EC"/>
</dbReference>
<keyword evidence="3 5" id="KW-0012">Acyltransferase</keyword>
<evidence type="ECO:0000256" key="2">
    <source>
        <dbReference type="ARBA" id="ARBA00022679"/>
    </source>
</evidence>
<dbReference type="SMART" id="SM00563">
    <property type="entry name" value="PlsC"/>
    <property type="match status" value="1"/>
</dbReference>
<name>A0A066TE86_9NEIS</name>
<dbReference type="CDD" id="cd07989">
    <property type="entry name" value="LPLAT_AGPAT-like"/>
    <property type="match status" value="1"/>
</dbReference>
<gene>
    <name evidence="5" type="ORF">SALWKB29_1156</name>
</gene>
<proteinExistence type="predicted"/>
<dbReference type="AlphaFoldDB" id="A0A066TE86"/>
<keyword evidence="6" id="KW-1185">Reference proteome</keyword>
<dbReference type="EMBL" id="JFZV01000005">
    <property type="protein sequence ID" value="KDN14697.1"/>
    <property type="molecule type" value="Genomic_DNA"/>
</dbReference>
<dbReference type="GO" id="GO:0006654">
    <property type="term" value="P:phosphatidic acid biosynthetic process"/>
    <property type="evidence" value="ECO:0007669"/>
    <property type="project" value="TreeGrafter"/>
</dbReference>
<comment type="caution">
    <text evidence="5">The sequence shown here is derived from an EMBL/GenBank/DDBJ whole genome shotgun (WGS) entry which is preliminary data.</text>
</comment>
<comment type="pathway">
    <text evidence="1">Lipid metabolism.</text>
</comment>
<dbReference type="EC" id="2.3.1.51" evidence="5"/>
<protein>
    <submittedName>
        <fullName evidence="5">1-acyl-sn-glycerol-3-phosphate acyltransferase</fullName>
        <ecNumber evidence="5">2.3.1.51</ecNumber>
    </submittedName>
</protein>
<dbReference type="PANTHER" id="PTHR10434">
    <property type="entry name" value="1-ACYL-SN-GLYCEROL-3-PHOSPHATE ACYLTRANSFERASE"/>
    <property type="match status" value="1"/>
</dbReference>
<keyword evidence="2 5" id="KW-0808">Transferase</keyword>
<accession>A0A066TE86</accession>
<dbReference type="PANTHER" id="PTHR10434:SF40">
    <property type="entry name" value="1-ACYL-SN-GLYCEROL-3-PHOSPHATE ACYLTRANSFERASE"/>
    <property type="match status" value="1"/>
</dbReference>
<evidence type="ECO:0000256" key="3">
    <source>
        <dbReference type="ARBA" id="ARBA00023315"/>
    </source>
</evidence>
<dbReference type="Pfam" id="PF01553">
    <property type="entry name" value="Acyltransferase"/>
    <property type="match status" value="1"/>
</dbReference>
<reference evidence="5 6" key="1">
    <citation type="submission" date="2014-03" db="EMBL/GenBank/DDBJ databases">
        <title>The genomes of two eusocial bee gut symbionts.</title>
        <authorList>
            <person name="Kwong W.K."/>
            <person name="Engel P."/>
            <person name="Koch H."/>
            <person name="Moran N.A."/>
        </authorList>
    </citation>
    <scope>NUCLEOTIDE SEQUENCE [LARGE SCALE GENOMIC DNA]</scope>
    <source>
        <strain evidence="6">wkB29</strain>
    </source>
</reference>
<dbReference type="SUPFAM" id="SSF69593">
    <property type="entry name" value="Glycerol-3-phosphate (1)-acyltransferase"/>
    <property type="match status" value="1"/>
</dbReference>
<evidence type="ECO:0000313" key="5">
    <source>
        <dbReference type="EMBL" id="KDN14697.1"/>
    </source>
</evidence>
<feature type="domain" description="Phospholipid/glycerol acyltransferase" evidence="4">
    <location>
        <begin position="70"/>
        <end position="184"/>
    </location>
</feature>
<organism evidence="5 6">
    <name type="scientific">Snodgrassella communis</name>
    <dbReference type="NCBI Taxonomy" id="2946699"/>
    <lineage>
        <taxon>Bacteria</taxon>
        <taxon>Pseudomonadati</taxon>
        <taxon>Pseudomonadota</taxon>
        <taxon>Betaproteobacteria</taxon>
        <taxon>Neisseriales</taxon>
        <taxon>Neisseriaceae</taxon>
        <taxon>Snodgrassella</taxon>
    </lineage>
</organism>